<dbReference type="Pfam" id="PF14475">
    <property type="entry name" value="Mso1_Sec1_bdg"/>
    <property type="match status" value="1"/>
</dbReference>
<feature type="compositionally biased region" description="Basic residues" evidence="1">
    <location>
        <begin position="85"/>
        <end position="97"/>
    </location>
</feature>
<dbReference type="STRING" id="857566.A0A1E3PNZ0"/>
<protein>
    <recommendedName>
        <fullName evidence="2">Mso1 N-terminal domain-containing protein</fullName>
    </recommendedName>
</protein>
<accession>A0A1E3PNZ0</accession>
<organism evidence="3 4">
    <name type="scientific">Nadsonia fulvescens var. elongata DSM 6958</name>
    <dbReference type="NCBI Taxonomy" id="857566"/>
    <lineage>
        <taxon>Eukaryota</taxon>
        <taxon>Fungi</taxon>
        <taxon>Dikarya</taxon>
        <taxon>Ascomycota</taxon>
        <taxon>Saccharomycotina</taxon>
        <taxon>Dipodascomycetes</taxon>
        <taxon>Dipodascales</taxon>
        <taxon>Dipodascales incertae sedis</taxon>
        <taxon>Nadsonia</taxon>
    </lineage>
</organism>
<dbReference type="OrthoDB" id="4094515at2759"/>
<dbReference type="InterPro" id="IPR028095">
    <property type="entry name" value="Mso1_N_dom"/>
</dbReference>
<evidence type="ECO:0000313" key="3">
    <source>
        <dbReference type="EMBL" id="ODQ66642.1"/>
    </source>
</evidence>
<sequence>MIHHTNQSKQSQGLKNVWSRLRGGSSSLASSISNISLGSGDKDGSTADSTLIHNSLVKFYANNNNGNLPNWLGVSLEQQQQLRQHNSHRHTFKTSHHRNNDAEINNNTTPMNSGSSLQDIYNRRSSSTISGNSLLR</sequence>
<feature type="compositionally biased region" description="Polar residues" evidence="1">
    <location>
        <begin position="102"/>
        <end position="136"/>
    </location>
</feature>
<feature type="domain" description="Mso1 N-terminal" evidence="2">
    <location>
        <begin position="31"/>
        <end position="72"/>
    </location>
</feature>
<evidence type="ECO:0000313" key="4">
    <source>
        <dbReference type="Proteomes" id="UP000095009"/>
    </source>
</evidence>
<keyword evidence="4" id="KW-1185">Reference proteome</keyword>
<feature type="region of interest" description="Disordered" evidence="1">
    <location>
        <begin position="85"/>
        <end position="136"/>
    </location>
</feature>
<reference evidence="3 4" key="1">
    <citation type="journal article" date="2016" name="Proc. Natl. Acad. Sci. U.S.A.">
        <title>Comparative genomics of biotechnologically important yeasts.</title>
        <authorList>
            <person name="Riley R."/>
            <person name="Haridas S."/>
            <person name="Wolfe K.H."/>
            <person name="Lopes M.R."/>
            <person name="Hittinger C.T."/>
            <person name="Goeker M."/>
            <person name="Salamov A.A."/>
            <person name="Wisecaver J.H."/>
            <person name="Long T.M."/>
            <person name="Calvey C.H."/>
            <person name="Aerts A.L."/>
            <person name="Barry K.W."/>
            <person name="Choi C."/>
            <person name="Clum A."/>
            <person name="Coughlan A.Y."/>
            <person name="Deshpande S."/>
            <person name="Douglass A.P."/>
            <person name="Hanson S.J."/>
            <person name="Klenk H.-P."/>
            <person name="LaButti K.M."/>
            <person name="Lapidus A."/>
            <person name="Lindquist E.A."/>
            <person name="Lipzen A.M."/>
            <person name="Meier-Kolthoff J.P."/>
            <person name="Ohm R.A."/>
            <person name="Otillar R.P."/>
            <person name="Pangilinan J.L."/>
            <person name="Peng Y."/>
            <person name="Rokas A."/>
            <person name="Rosa C.A."/>
            <person name="Scheuner C."/>
            <person name="Sibirny A.A."/>
            <person name="Slot J.C."/>
            <person name="Stielow J.B."/>
            <person name="Sun H."/>
            <person name="Kurtzman C.P."/>
            <person name="Blackwell M."/>
            <person name="Grigoriev I.V."/>
            <person name="Jeffries T.W."/>
        </authorList>
    </citation>
    <scope>NUCLEOTIDE SEQUENCE [LARGE SCALE GENOMIC DNA]</scope>
    <source>
        <strain evidence="3 4">DSM 6958</strain>
    </source>
</reference>
<gene>
    <name evidence="3" type="ORF">NADFUDRAFT_82401</name>
</gene>
<dbReference type="EMBL" id="KV454408">
    <property type="protein sequence ID" value="ODQ66642.1"/>
    <property type="molecule type" value="Genomic_DNA"/>
</dbReference>
<evidence type="ECO:0000256" key="1">
    <source>
        <dbReference type="SAM" id="MobiDB-lite"/>
    </source>
</evidence>
<proteinExistence type="predicted"/>
<name>A0A1E3PNZ0_9ASCO</name>
<evidence type="ECO:0000259" key="2">
    <source>
        <dbReference type="Pfam" id="PF14475"/>
    </source>
</evidence>
<dbReference type="Proteomes" id="UP000095009">
    <property type="component" value="Unassembled WGS sequence"/>
</dbReference>
<dbReference type="AlphaFoldDB" id="A0A1E3PNZ0"/>